<dbReference type="AlphaFoldDB" id="A0A927J139"/>
<proteinExistence type="predicted"/>
<protein>
    <recommendedName>
        <fullName evidence="1">PKD domain-containing protein</fullName>
    </recommendedName>
</protein>
<comment type="caution">
    <text evidence="2">The sequence shown here is derived from an EMBL/GenBank/DDBJ whole genome shotgun (WGS) entry which is preliminary data.</text>
</comment>
<name>A0A927J139_9MICO</name>
<gene>
    <name evidence="2" type="ORF">IF651_12860</name>
</gene>
<reference evidence="2" key="1">
    <citation type="journal article" date="2018" name="Curr. Microbiol.">
        <title>Cellulosimicrobium arenosum sp. nov., Isolated from Marine Sediment Sand.</title>
        <authorList>
            <person name="Oh M."/>
            <person name="Kim J.H."/>
            <person name="Yoon J.H."/>
            <person name="Schumann P."/>
            <person name="Kim W."/>
        </authorList>
    </citation>
    <scope>NUCLEOTIDE SEQUENCE</scope>
    <source>
        <strain evidence="2">KCTC 49039</strain>
    </source>
</reference>
<feature type="domain" description="PKD" evidence="1">
    <location>
        <begin position="65"/>
        <end position="100"/>
    </location>
</feature>
<dbReference type="InterPro" id="IPR000601">
    <property type="entry name" value="PKD_dom"/>
</dbReference>
<evidence type="ECO:0000259" key="1">
    <source>
        <dbReference type="PROSITE" id="PS50093"/>
    </source>
</evidence>
<reference evidence="2" key="2">
    <citation type="submission" date="2020-09" db="EMBL/GenBank/DDBJ databases">
        <authorList>
            <person name="Yu Y."/>
        </authorList>
    </citation>
    <scope>NUCLEOTIDE SEQUENCE</scope>
    <source>
        <strain evidence="2">KCTC 49039</strain>
    </source>
</reference>
<accession>A0A927J139</accession>
<sequence>MTPADLLAEAKREFATLPIEASAIVVQPPNGWTLVNVPTITYTQDEDQVLAAALLGIPVEIRAVPDEFAWDYGDGSDALVTSDPGAAYPDESVTHTYEQPVDAVTIGLTTTWSGQFRIAGSPTWTDIPGEATTQSAADPLQVYEARSRLVEDSVG</sequence>
<dbReference type="EMBL" id="JACYHB010000010">
    <property type="protein sequence ID" value="MBD8079946.1"/>
    <property type="molecule type" value="Genomic_DNA"/>
</dbReference>
<evidence type="ECO:0000313" key="3">
    <source>
        <dbReference type="Proteomes" id="UP000610846"/>
    </source>
</evidence>
<keyword evidence="3" id="KW-1185">Reference proteome</keyword>
<organism evidence="2 3">
    <name type="scientific">Cellulosimicrobium arenosum</name>
    <dbReference type="NCBI Taxonomy" id="2708133"/>
    <lineage>
        <taxon>Bacteria</taxon>
        <taxon>Bacillati</taxon>
        <taxon>Actinomycetota</taxon>
        <taxon>Actinomycetes</taxon>
        <taxon>Micrococcales</taxon>
        <taxon>Promicromonosporaceae</taxon>
        <taxon>Cellulosimicrobium</taxon>
    </lineage>
</organism>
<dbReference type="Proteomes" id="UP000610846">
    <property type="component" value="Unassembled WGS sequence"/>
</dbReference>
<evidence type="ECO:0000313" key="2">
    <source>
        <dbReference type="EMBL" id="MBD8079946.1"/>
    </source>
</evidence>
<dbReference type="PROSITE" id="PS50093">
    <property type="entry name" value="PKD"/>
    <property type="match status" value="1"/>
</dbReference>